<evidence type="ECO:0000313" key="2">
    <source>
        <dbReference type="Proteomes" id="UP000576082"/>
    </source>
</evidence>
<comment type="caution">
    <text evidence="1">The sequence shown here is derived from an EMBL/GenBank/DDBJ whole genome shotgun (WGS) entry which is preliminary data.</text>
</comment>
<organism evidence="1 2">
    <name type="scientific">Flammeovirga aprica JL-4</name>
    <dbReference type="NCBI Taxonomy" id="694437"/>
    <lineage>
        <taxon>Bacteria</taxon>
        <taxon>Pseudomonadati</taxon>
        <taxon>Bacteroidota</taxon>
        <taxon>Cytophagia</taxon>
        <taxon>Cytophagales</taxon>
        <taxon>Flammeovirgaceae</taxon>
        <taxon>Flammeovirga</taxon>
    </lineage>
</organism>
<evidence type="ECO:0000313" key="1">
    <source>
        <dbReference type="EMBL" id="NME71550.1"/>
    </source>
</evidence>
<accession>A0A7X9RZD8</accession>
<reference evidence="1 2" key="1">
    <citation type="submission" date="2020-04" db="EMBL/GenBank/DDBJ databases">
        <title>Flammeovirga sp. SR4, a novel species isolated from seawater.</title>
        <authorList>
            <person name="Wang X."/>
        </authorList>
    </citation>
    <scope>NUCLEOTIDE SEQUENCE [LARGE SCALE GENOMIC DNA]</scope>
    <source>
        <strain evidence="1 2">ATCC 23126</strain>
    </source>
</reference>
<keyword evidence="2" id="KW-1185">Reference proteome</keyword>
<gene>
    <name evidence="1" type="ORF">HHU12_26520</name>
</gene>
<name>A0A7X9RZD8_9BACT</name>
<proteinExistence type="predicted"/>
<protein>
    <submittedName>
        <fullName evidence="1">Uncharacterized protein</fullName>
    </submittedName>
</protein>
<dbReference type="AlphaFoldDB" id="A0A7X9RZD8"/>
<dbReference type="RefSeq" id="WP_169659764.1">
    <property type="nucleotide sequence ID" value="NZ_JABANE010000103.1"/>
</dbReference>
<dbReference type="Proteomes" id="UP000576082">
    <property type="component" value="Unassembled WGS sequence"/>
</dbReference>
<sequence length="97" mass="11202">MNYINRKNNVSIVLLLILLSISNYSFSQIELSKEERLKHEADIIKKLEIELGEYVFHVCGKNKEGFVSCITISQITSPIPKIPSSVKEFKYLENVVW</sequence>
<dbReference type="EMBL" id="JABANE010000103">
    <property type="protein sequence ID" value="NME71550.1"/>
    <property type="molecule type" value="Genomic_DNA"/>
</dbReference>